<dbReference type="InterPro" id="IPR049636">
    <property type="entry name" value="HNF4-like_DBD"/>
</dbReference>
<evidence type="ECO:0000256" key="2">
    <source>
        <dbReference type="ARBA" id="ARBA00004286"/>
    </source>
</evidence>
<dbReference type="InterPro" id="IPR003616">
    <property type="entry name" value="Post-SET_dom"/>
</dbReference>
<evidence type="ECO:0000259" key="28">
    <source>
        <dbReference type="PROSITE" id="PS51215"/>
    </source>
</evidence>
<evidence type="ECO:0000256" key="10">
    <source>
        <dbReference type="ARBA" id="ARBA00022679"/>
    </source>
</evidence>
<dbReference type="InterPro" id="IPR001628">
    <property type="entry name" value="Znf_hrmn_rcpt"/>
</dbReference>
<dbReference type="WBParaSite" id="scaffold34569_cov220.g21393">
    <property type="protein sequence ID" value="scaffold34569_cov220.g21393"/>
    <property type="gene ID" value="scaffold34569_cov220.g21393"/>
</dbReference>
<accession>A0A915MBX4</accession>
<dbReference type="FunFam" id="1.20.1740.10:FF:000003">
    <property type="entry name" value="Y+L amino acid transporter 1 isoform X1"/>
    <property type="match status" value="1"/>
</dbReference>
<dbReference type="InterPro" id="IPR046341">
    <property type="entry name" value="SET_dom_sf"/>
</dbReference>
<evidence type="ECO:0000256" key="16">
    <source>
        <dbReference type="ARBA" id="ARBA00022989"/>
    </source>
</evidence>
<evidence type="ECO:0000256" key="4">
    <source>
        <dbReference type="ARBA" id="ARBA00005993"/>
    </source>
</evidence>
<keyword evidence="17" id="KW-0805">Transcription regulation</keyword>
<keyword evidence="10" id="KW-0808">Transferase</keyword>
<evidence type="ECO:0000256" key="15">
    <source>
        <dbReference type="ARBA" id="ARBA00022833"/>
    </source>
</evidence>
<keyword evidence="11" id="KW-0949">S-adenosyl-L-methionine</keyword>
<dbReference type="SMART" id="SM00399">
    <property type="entry name" value="ZnF_C4"/>
    <property type="match status" value="1"/>
</dbReference>
<dbReference type="PROSITE" id="PS51030">
    <property type="entry name" value="NUCLEAR_REC_DBD_2"/>
    <property type="match status" value="1"/>
</dbReference>
<keyword evidence="19 24" id="KW-0472">Membrane</keyword>
<feature type="transmembrane region" description="Helical" evidence="24">
    <location>
        <begin position="1266"/>
        <end position="1285"/>
    </location>
</feature>
<feature type="compositionally biased region" description="Basic and acidic residues" evidence="23">
    <location>
        <begin position="1091"/>
        <end position="1100"/>
    </location>
</feature>
<keyword evidence="21" id="KW-0675">Receptor</keyword>
<sequence length="1608" mass="182182">METKTPLKLSASCIENCLRIKATDDKLIKSESKQILVDAINFVENVKIMQLNELLKNEGRHYIPSLEDIQEDIRKNLEELKLRIMKSDFQIPEIIINKPVKKQGIRGSFCYICGIKSLGMLKCASPCCFVHFHYECAKSTNIGGYTFESMRRNSKLYCSLHHCTACFADHNRTRCKLFACDQCELAWHEDCIPGGCEIDEKGKIICPRHVVFDDATNLHLQHCADCQQGQLQGEKLVKCTKCFRSMHFKCYSRPKRDYVMDTTEEREIATCHWCDMFDFVRYNEYAMARFSRQKWYPCQIIKNDEFPIKSPQLGAVGYLCVKWLPYRGKIYYNILSHNRVITMTHSDYFYITEASKSDIFAEWTSAQEFMLKNSLTQRPLKTDQIPDKLFSNGEKIVKQLNQNKYSKPELKMPRDRLFGRDNCKCPSDAADRCGPSSKCINRALCMECPKDCNELPNKPCNNRRISEGKNCIQVKIEYFQGKGYGAISMEDIPAGGFVGEYTGEVIDEEEKRRRIDRIASLQSNEAQYYIMELDDKRSIDAQYYGNDMRYVNHSCNPNCIIQQFQSDFDLHLVLIAKRNISKGEELSFDYNMQRQGLWSEVPSCHCGEINCTGILAADPATRRRWDTTCVVCNDVATGNHYSVPSCNGCKTFFRRAIVNNRNFACMGNGKCIVDKGVRCACRACRNEFDVSDEEDISFHGSIDLHNGNNLSTIRVNNKTSNSFDGILERLTQLENNFTLLLSRGEIHPYGTLEEALKAPSIFSRPINVKLSDPIVTPNKDKQKMPFWRSRIIALYIDWAKTFATFRKLPYSDKVALITNHASSYMIMCEAFRTPELISDEKIIDGIERIAEKLPREPLIIPPQNFEFKNSTSTNSNNLENFESSTTQPPKKYSKIVEPTESCDRLVNNTHQISPKNNFDTENDDNNSTNNLSLTSTSPDNFATSSSNSQLSNNNDNMHAFFDPRLIRDGNNCLETGVRSVVDVPPSVHYPTVGCLSGLTPVMAAMIDCVMKPFRRLNISTTEFAALQAIMFFDPDTESLDAASQRNVCAEQKKMISAFYAHICHFHETSEAQKRFSSILLRIPMIRKVAAKKNESEETKKMPLKIPSNEKDNSQLLQEQQHKDDINNKMVREEEEESDTGRGLAKSLTLMNGVSMIVGCIIGSGIFLSPTGVQREAGSVGLSLLIWIFCGLFVGLGSYCYAELGTLIKKSGGDYAYIMEAFGPFLAFIRLWVEAIIVRPCTCTIVCLTFATYILRPFFPNCSPPSGIIQMIAAALIIFLTTLNCVSVRWSTIVMDTFTVAKIFALLLITFSGIYLLASGDPLYRKSFENIFEDTNTNIGKVSIAFYSGLFAYQGWNYLNFIIEELQNPKRNLPLAILISTVSVTIIYVFTNVALYTVISPQEMLASDAVAVEFANKMYGPLAFTMPIFVACSTFGSANGVIFTSSRLFYVGAREEQMPIALTMINKQTRTPIPAVAFLGILSLCYLAFGDDAITLINYIQISYWLAIGLAISALFYLRKKMPNAPRPIKVNLIFPSLFLFGCMALVVIPIVGNPKDTAIGIAIMLTAIPVYFLFIYWKNRPMWIYRASANMTRFCQKLFLVVNDEEKP</sequence>
<dbReference type="GO" id="GO:0032259">
    <property type="term" value="P:methylation"/>
    <property type="evidence" value="ECO:0007669"/>
    <property type="project" value="UniProtKB-KW"/>
</dbReference>
<feature type="transmembrane region" description="Helical" evidence="24">
    <location>
        <begin position="1470"/>
        <end position="1489"/>
    </location>
</feature>
<evidence type="ECO:0000256" key="7">
    <source>
        <dbReference type="ARBA" id="ARBA00022454"/>
    </source>
</evidence>
<dbReference type="PROSITE" id="PS50280">
    <property type="entry name" value="SET"/>
    <property type="match status" value="1"/>
</dbReference>
<dbReference type="InterPro" id="IPR001965">
    <property type="entry name" value="Znf_PHD"/>
</dbReference>
<dbReference type="CDD" id="cd06960">
    <property type="entry name" value="NR_DBD_HNF4A"/>
    <property type="match status" value="1"/>
</dbReference>
<dbReference type="GO" id="GO:0005886">
    <property type="term" value="C:plasma membrane"/>
    <property type="evidence" value="ECO:0007669"/>
    <property type="project" value="UniProtKB-SubCell"/>
</dbReference>
<keyword evidence="6" id="KW-0813">Transport</keyword>
<evidence type="ECO:0000313" key="30">
    <source>
        <dbReference type="Proteomes" id="UP000887561"/>
    </source>
</evidence>
<dbReference type="GO" id="GO:0140938">
    <property type="term" value="F:histone H3 methyltransferase activity"/>
    <property type="evidence" value="ECO:0007669"/>
    <property type="project" value="UniProtKB-ARBA"/>
</dbReference>
<keyword evidence="22" id="KW-0539">Nucleus</keyword>
<dbReference type="CDD" id="cd15489">
    <property type="entry name" value="PHD_SF"/>
    <property type="match status" value="1"/>
</dbReference>
<dbReference type="InterPro" id="IPR035500">
    <property type="entry name" value="NHR-like_dom_sf"/>
</dbReference>
<dbReference type="SUPFAM" id="SSF48508">
    <property type="entry name" value="Nuclear receptor ligand-binding domain"/>
    <property type="match status" value="1"/>
</dbReference>
<keyword evidence="16 24" id="KW-1133">Transmembrane helix</keyword>
<dbReference type="InterPro" id="IPR050598">
    <property type="entry name" value="AminoAcid_Transporter"/>
</dbReference>
<keyword evidence="18" id="KW-0238">DNA-binding</keyword>
<dbReference type="GO" id="GO:0005694">
    <property type="term" value="C:chromosome"/>
    <property type="evidence" value="ECO:0007669"/>
    <property type="project" value="UniProtKB-SubCell"/>
</dbReference>
<feature type="transmembrane region" description="Helical" evidence="24">
    <location>
        <begin position="1501"/>
        <end position="1518"/>
    </location>
</feature>
<evidence type="ECO:0000256" key="17">
    <source>
        <dbReference type="ARBA" id="ARBA00023015"/>
    </source>
</evidence>
<keyword evidence="20" id="KW-0804">Transcription</keyword>
<keyword evidence="7" id="KW-0158">Chromosome</keyword>
<dbReference type="PROSITE" id="PS00031">
    <property type="entry name" value="NUCLEAR_REC_DBD_1"/>
    <property type="match status" value="1"/>
</dbReference>
<feature type="transmembrane region" description="Helical" evidence="24">
    <location>
        <begin position="1179"/>
        <end position="1201"/>
    </location>
</feature>
<feature type="transmembrane region" description="Helical" evidence="24">
    <location>
        <begin position="1374"/>
        <end position="1398"/>
    </location>
</feature>
<dbReference type="PROSITE" id="PS51843">
    <property type="entry name" value="NR_LBD"/>
    <property type="match status" value="1"/>
</dbReference>
<keyword evidence="30" id="KW-1185">Reference proteome</keyword>
<dbReference type="InterPro" id="IPR002293">
    <property type="entry name" value="AA/rel_permease1"/>
</dbReference>
<feature type="domain" description="AWS" evidence="28">
    <location>
        <begin position="418"/>
        <end position="469"/>
    </location>
</feature>
<protein>
    <submittedName>
        <fullName evidence="31">Histone-lysine N-methyltransferase</fullName>
    </submittedName>
</protein>
<evidence type="ECO:0000256" key="6">
    <source>
        <dbReference type="ARBA" id="ARBA00022448"/>
    </source>
</evidence>
<dbReference type="Pfam" id="PF13520">
    <property type="entry name" value="AA_permease_2"/>
    <property type="match status" value="1"/>
</dbReference>
<dbReference type="GO" id="GO:0008270">
    <property type="term" value="F:zinc ion binding"/>
    <property type="evidence" value="ECO:0007669"/>
    <property type="project" value="UniProtKB-KW"/>
</dbReference>
<feature type="compositionally biased region" description="Low complexity" evidence="23">
    <location>
        <begin position="864"/>
        <end position="886"/>
    </location>
</feature>
<dbReference type="Gene3D" id="1.20.1740.10">
    <property type="entry name" value="Amino acid/polyamine transporter I"/>
    <property type="match status" value="1"/>
</dbReference>
<dbReference type="CDD" id="cd15566">
    <property type="entry name" value="PHD3_NSD"/>
    <property type="match status" value="1"/>
</dbReference>
<dbReference type="Proteomes" id="UP000887561">
    <property type="component" value="Unplaced"/>
</dbReference>
<evidence type="ECO:0000259" key="29">
    <source>
        <dbReference type="PROSITE" id="PS51843"/>
    </source>
</evidence>
<keyword evidence="15" id="KW-0862">Zinc</keyword>
<evidence type="ECO:0000256" key="3">
    <source>
        <dbReference type="ARBA" id="ARBA00004651"/>
    </source>
</evidence>
<feature type="domain" description="NR LBD" evidence="29">
    <location>
        <begin position="744"/>
        <end position="1118"/>
    </location>
</feature>
<evidence type="ECO:0000256" key="22">
    <source>
        <dbReference type="ARBA" id="ARBA00023242"/>
    </source>
</evidence>
<keyword evidence="8" id="KW-1003">Cell membrane</keyword>
<dbReference type="SMART" id="SM00249">
    <property type="entry name" value="PHD"/>
    <property type="match status" value="3"/>
</dbReference>
<evidence type="ECO:0000313" key="31">
    <source>
        <dbReference type="WBParaSite" id="scaffold34569_cov220.g21393"/>
    </source>
</evidence>
<keyword evidence="9" id="KW-0489">Methyltransferase</keyword>
<feature type="transmembrane region" description="Helical" evidence="24">
    <location>
        <begin position="1297"/>
        <end position="1317"/>
    </location>
</feature>
<comment type="subcellular location">
    <subcellularLocation>
        <location evidence="3">Cell membrane</location>
        <topology evidence="3">Multi-pass membrane protein</topology>
    </subcellularLocation>
    <subcellularLocation>
        <location evidence="2">Chromosome</location>
    </subcellularLocation>
    <subcellularLocation>
        <location evidence="1">Nucleus</location>
    </subcellularLocation>
</comment>
<evidence type="ECO:0000259" key="26">
    <source>
        <dbReference type="PROSITE" id="PS50868"/>
    </source>
</evidence>
<dbReference type="GO" id="GO:0000978">
    <property type="term" value="F:RNA polymerase II cis-regulatory region sequence-specific DNA binding"/>
    <property type="evidence" value="ECO:0007669"/>
    <property type="project" value="InterPro"/>
</dbReference>
<dbReference type="PANTHER" id="PTHR11785">
    <property type="entry name" value="AMINO ACID TRANSPORTER"/>
    <property type="match status" value="1"/>
</dbReference>
<evidence type="ECO:0000256" key="20">
    <source>
        <dbReference type="ARBA" id="ARBA00023163"/>
    </source>
</evidence>
<dbReference type="SMART" id="SM00430">
    <property type="entry name" value="HOLI"/>
    <property type="match status" value="1"/>
</dbReference>
<dbReference type="Gene3D" id="3.30.50.10">
    <property type="entry name" value="Erythroid Transcription Factor GATA-1, subunit A"/>
    <property type="match status" value="1"/>
</dbReference>
<evidence type="ECO:0000256" key="9">
    <source>
        <dbReference type="ARBA" id="ARBA00022603"/>
    </source>
</evidence>
<evidence type="ECO:0000256" key="24">
    <source>
        <dbReference type="SAM" id="Phobius"/>
    </source>
</evidence>
<evidence type="ECO:0000256" key="23">
    <source>
        <dbReference type="SAM" id="MobiDB-lite"/>
    </source>
</evidence>
<dbReference type="InterPro" id="IPR000536">
    <property type="entry name" value="Nucl_hrmn_rcpt_lig-bd"/>
</dbReference>
<dbReference type="SMART" id="SM00317">
    <property type="entry name" value="SET"/>
    <property type="match status" value="1"/>
</dbReference>
<feature type="transmembrane region" description="Helical" evidence="24">
    <location>
        <begin position="1530"/>
        <end position="1551"/>
    </location>
</feature>
<organism evidence="30 31">
    <name type="scientific">Meloidogyne javanica</name>
    <name type="common">Root-knot nematode worm</name>
    <dbReference type="NCBI Taxonomy" id="6303"/>
    <lineage>
        <taxon>Eukaryota</taxon>
        <taxon>Metazoa</taxon>
        <taxon>Ecdysozoa</taxon>
        <taxon>Nematoda</taxon>
        <taxon>Chromadorea</taxon>
        <taxon>Rhabditida</taxon>
        <taxon>Tylenchina</taxon>
        <taxon>Tylenchomorpha</taxon>
        <taxon>Tylenchoidea</taxon>
        <taxon>Meloidogynidae</taxon>
        <taxon>Meloidogyninae</taxon>
        <taxon>Meloidogyne</taxon>
        <taxon>Meloidogyne incognita group</taxon>
    </lineage>
</organism>
<dbReference type="InterPro" id="IPR013088">
    <property type="entry name" value="Znf_NHR/GATA"/>
</dbReference>
<dbReference type="SUPFAM" id="SSF82199">
    <property type="entry name" value="SET domain"/>
    <property type="match status" value="1"/>
</dbReference>
<feature type="transmembrane region" description="Helical" evidence="24">
    <location>
        <begin position="1557"/>
        <end position="1577"/>
    </location>
</feature>
<feature type="domain" description="Post-SET" evidence="26">
    <location>
        <begin position="600"/>
        <end position="616"/>
    </location>
</feature>
<feature type="region of interest" description="Disordered" evidence="23">
    <location>
        <begin position="863"/>
        <end position="894"/>
    </location>
</feature>
<dbReference type="Gene3D" id="1.10.565.10">
    <property type="entry name" value="Retinoid X Receptor"/>
    <property type="match status" value="1"/>
</dbReference>
<feature type="compositionally biased region" description="Basic and acidic residues" evidence="23">
    <location>
        <begin position="1119"/>
        <end position="1131"/>
    </location>
</feature>
<dbReference type="Pfam" id="PF00856">
    <property type="entry name" value="SET"/>
    <property type="match status" value="1"/>
</dbReference>
<dbReference type="Pfam" id="PF00105">
    <property type="entry name" value="zf-C4"/>
    <property type="match status" value="1"/>
</dbReference>
<feature type="transmembrane region" description="Helical" evidence="24">
    <location>
        <begin position="1418"/>
        <end position="1449"/>
    </location>
</feature>
<evidence type="ECO:0000256" key="19">
    <source>
        <dbReference type="ARBA" id="ARBA00023136"/>
    </source>
</evidence>
<dbReference type="GO" id="GO:0005634">
    <property type="term" value="C:nucleus"/>
    <property type="evidence" value="ECO:0007669"/>
    <property type="project" value="UniProtKB-SubCell"/>
</dbReference>
<evidence type="ECO:0000256" key="11">
    <source>
        <dbReference type="ARBA" id="ARBA00022691"/>
    </source>
</evidence>
<evidence type="ECO:0000256" key="5">
    <source>
        <dbReference type="ARBA" id="ARBA00007040"/>
    </source>
</evidence>
<dbReference type="PRINTS" id="PR00047">
    <property type="entry name" value="STROIDFINGER"/>
</dbReference>
<dbReference type="InterPro" id="IPR006560">
    <property type="entry name" value="AWS_dom"/>
</dbReference>
<feature type="domain" description="SET" evidence="25">
    <location>
        <begin position="470"/>
        <end position="591"/>
    </location>
</feature>
<feature type="transmembrane region" description="Helical" evidence="24">
    <location>
        <begin position="1343"/>
        <end position="1362"/>
    </location>
</feature>
<dbReference type="SUPFAM" id="SSF57716">
    <property type="entry name" value="Glucocorticoid receptor-like (DNA-binding domain)"/>
    <property type="match status" value="1"/>
</dbReference>
<evidence type="ECO:0000256" key="21">
    <source>
        <dbReference type="ARBA" id="ARBA00023170"/>
    </source>
</evidence>
<dbReference type="PROSITE" id="PS50868">
    <property type="entry name" value="POST_SET"/>
    <property type="match status" value="1"/>
</dbReference>
<dbReference type="Gene3D" id="2.170.270.10">
    <property type="entry name" value="SET domain"/>
    <property type="match status" value="1"/>
</dbReference>
<feature type="region of interest" description="Disordered" evidence="23">
    <location>
        <begin position="1091"/>
        <end position="1141"/>
    </location>
</feature>
<keyword evidence="13" id="KW-0479">Metal-binding</keyword>
<evidence type="ECO:0000256" key="8">
    <source>
        <dbReference type="ARBA" id="ARBA00022475"/>
    </source>
</evidence>
<feature type="transmembrane region" description="Helical" evidence="24">
    <location>
        <begin position="1147"/>
        <end position="1167"/>
    </location>
</feature>
<feature type="compositionally biased region" description="Low complexity" evidence="23">
    <location>
        <begin position="925"/>
        <end position="955"/>
    </location>
</feature>
<evidence type="ECO:0000256" key="13">
    <source>
        <dbReference type="ARBA" id="ARBA00022723"/>
    </source>
</evidence>
<name>A0A915MBX4_MELJA</name>
<feature type="region of interest" description="Disordered" evidence="23">
    <location>
        <begin position="910"/>
        <end position="955"/>
    </location>
</feature>
<feature type="domain" description="Nuclear receptor" evidence="27">
    <location>
        <begin position="626"/>
        <end position="685"/>
    </location>
</feature>
<comment type="similarity">
    <text evidence="5">Belongs to the amino acid-polyamine-organocation (APC) superfamily. L-type amino acid transporter (LAT) (TC 2.A.3.8) family.</text>
</comment>
<feature type="transmembrane region" description="Helical" evidence="24">
    <location>
        <begin position="1235"/>
        <end position="1254"/>
    </location>
</feature>
<proteinExistence type="inferred from homology"/>
<comment type="similarity">
    <text evidence="4">Belongs to the nuclear hormone receptor family.</text>
</comment>
<dbReference type="GO" id="GO:0015179">
    <property type="term" value="F:L-amino acid transmembrane transporter activity"/>
    <property type="evidence" value="ECO:0007669"/>
    <property type="project" value="TreeGrafter"/>
</dbReference>
<evidence type="ECO:0000259" key="27">
    <source>
        <dbReference type="PROSITE" id="PS51030"/>
    </source>
</evidence>
<dbReference type="PANTHER" id="PTHR11785:SF531">
    <property type="entry name" value="LARGE NEUTRAL AMINO ACIDS TRANSPORTER SMALL SUBUNIT 1"/>
    <property type="match status" value="1"/>
</dbReference>
<dbReference type="InterPro" id="IPR001214">
    <property type="entry name" value="SET_dom"/>
</dbReference>
<dbReference type="PROSITE" id="PS51215">
    <property type="entry name" value="AWS"/>
    <property type="match status" value="1"/>
</dbReference>
<evidence type="ECO:0000256" key="14">
    <source>
        <dbReference type="ARBA" id="ARBA00022771"/>
    </source>
</evidence>
<keyword evidence="12 24" id="KW-0812">Transmembrane</keyword>
<keyword evidence="14" id="KW-0863">Zinc-finger</keyword>
<dbReference type="Pfam" id="PF00104">
    <property type="entry name" value="Hormone_recep"/>
    <property type="match status" value="2"/>
</dbReference>
<reference evidence="31" key="1">
    <citation type="submission" date="2022-11" db="UniProtKB">
        <authorList>
            <consortium name="WormBaseParasite"/>
        </authorList>
    </citation>
    <scope>IDENTIFICATION</scope>
</reference>
<evidence type="ECO:0000259" key="25">
    <source>
        <dbReference type="PROSITE" id="PS50280"/>
    </source>
</evidence>
<evidence type="ECO:0000256" key="12">
    <source>
        <dbReference type="ARBA" id="ARBA00022692"/>
    </source>
</evidence>
<dbReference type="GO" id="GO:0016279">
    <property type="term" value="F:protein-lysine N-methyltransferase activity"/>
    <property type="evidence" value="ECO:0007669"/>
    <property type="project" value="UniProtKB-ARBA"/>
</dbReference>
<evidence type="ECO:0000256" key="1">
    <source>
        <dbReference type="ARBA" id="ARBA00004123"/>
    </source>
</evidence>
<evidence type="ECO:0000256" key="18">
    <source>
        <dbReference type="ARBA" id="ARBA00023125"/>
    </source>
</evidence>
<dbReference type="GO" id="GO:0003700">
    <property type="term" value="F:DNA-binding transcription factor activity"/>
    <property type="evidence" value="ECO:0007669"/>
    <property type="project" value="InterPro"/>
</dbReference>